<name>A0A3B4ZG99_9TELE</name>
<organism evidence="1">
    <name type="scientific">Stegastes partitus</name>
    <name type="common">bicolor damselfish</name>
    <dbReference type="NCBI Taxonomy" id="144197"/>
    <lineage>
        <taxon>Eukaryota</taxon>
        <taxon>Metazoa</taxon>
        <taxon>Chordata</taxon>
        <taxon>Craniata</taxon>
        <taxon>Vertebrata</taxon>
        <taxon>Euteleostomi</taxon>
        <taxon>Actinopterygii</taxon>
        <taxon>Neopterygii</taxon>
        <taxon>Teleostei</taxon>
        <taxon>Neoteleostei</taxon>
        <taxon>Acanthomorphata</taxon>
        <taxon>Ovalentaria</taxon>
        <taxon>Pomacentridae</taxon>
        <taxon>Stegastes</taxon>
    </lineage>
</organism>
<dbReference type="STRING" id="144197.ENSSPAP00000005399"/>
<proteinExistence type="predicted"/>
<dbReference type="AlphaFoldDB" id="A0A3B4ZG99"/>
<reference evidence="1" key="1">
    <citation type="submission" date="2023-09" db="UniProtKB">
        <authorList>
            <consortium name="Ensembl"/>
        </authorList>
    </citation>
    <scope>IDENTIFICATION</scope>
</reference>
<accession>A0A3B4ZG99</accession>
<sequence>MHLNNHSDISAVGTVLSLIVLNFFSPSTEIVRTSVLHQSSLKFTTRHLGESEVSWKTVLWFDEEYCDCKTWGGRIMAWRWFSTAGPGKEILEHDLMQSARELGRRFVLHQDDDLKQTAKMNAVDCTFKTGSEY</sequence>
<protein>
    <submittedName>
        <fullName evidence="1">Uncharacterized protein</fullName>
    </submittedName>
</protein>
<evidence type="ECO:0000313" key="1">
    <source>
        <dbReference type="Ensembl" id="ENSSPAP00000005399.1"/>
    </source>
</evidence>
<dbReference type="Ensembl" id="ENSSPAT00000005509.1">
    <property type="protein sequence ID" value="ENSSPAP00000005399.1"/>
    <property type="gene ID" value="ENSSPAG00000004179.1"/>
</dbReference>